<evidence type="ECO:0008006" key="3">
    <source>
        <dbReference type="Google" id="ProtNLM"/>
    </source>
</evidence>
<dbReference type="EMBL" id="BMDQ01000005">
    <property type="protein sequence ID" value="GGI58436.1"/>
    <property type="molecule type" value="Genomic_DNA"/>
</dbReference>
<evidence type="ECO:0000313" key="1">
    <source>
        <dbReference type="EMBL" id="GGI58436.1"/>
    </source>
</evidence>
<evidence type="ECO:0000313" key="2">
    <source>
        <dbReference type="Proteomes" id="UP000624701"/>
    </source>
</evidence>
<gene>
    <name evidence="1" type="ORF">GCM10011444_27450</name>
</gene>
<comment type="caution">
    <text evidence="1">The sequence shown here is derived from an EMBL/GenBank/DDBJ whole genome shotgun (WGS) entry which is preliminary data.</text>
</comment>
<dbReference type="Proteomes" id="UP000624701">
    <property type="component" value="Unassembled WGS sequence"/>
</dbReference>
<accession>A0ABQ2C1K2</accession>
<reference evidence="2" key="1">
    <citation type="journal article" date="2019" name="Int. J. Syst. Evol. Microbiol.">
        <title>The Global Catalogue of Microorganisms (GCM) 10K type strain sequencing project: providing services to taxonomists for standard genome sequencing and annotation.</title>
        <authorList>
            <consortium name="The Broad Institute Genomics Platform"/>
            <consortium name="The Broad Institute Genome Sequencing Center for Infectious Disease"/>
            <person name="Wu L."/>
            <person name="Ma J."/>
        </authorList>
    </citation>
    <scope>NUCLEOTIDE SEQUENCE [LARGE SCALE GENOMIC DNA]</scope>
    <source>
        <strain evidence="2">CCM 8681</strain>
    </source>
</reference>
<protein>
    <recommendedName>
        <fullName evidence="3">YjbR protein</fullName>
    </recommendedName>
</protein>
<name>A0ABQ2C1K2_9FLAO</name>
<organism evidence="1 2">
    <name type="scientific">Winogradskyella haliclonae</name>
    <dbReference type="NCBI Taxonomy" id="2048558"/>
    <lineage>
        <taxon>Bacteria</taxon>
        <taxon>Pseudomonadati</taxon>
        <taxon>Bacteroidota</taxon>
        <taxon>Flavobacteriia</taxon>
        <taxon>Flavobacteriales</taxon>
        <taxon>Flavobacteriaceae</taxon>
        <taxon>Winogradskyella</taxon>
    </lineage>
</organism>
<proteinExistence type="predicted"/>
<keyword evidence="2" id="KW-1185">Reference proteome</keyword>
<sequence>MIPHDFILDLLYPLPIRTKKMFGNVAMYCGDKIVLATRQKEENPVDNGIWIGTKIEHHNALKKLIPELRHLETYKIKKWLLLHEDEPNFETRAQQIAELIKENSDLIGNIPKPRKKKTI</sequence>